<name>A0A3D8JZ17_9BURK</name>
<sequence length="75" mass="8071">MSLRATTVAGAELVLKISAVTKLAALHTPLHCVSFAAIAMRAPLADDDGTLRRWIDAATVDPLPEVRYALVDRDE</sequence>
<organism evidence="1 2">
    <name type="scientific">Trinickia dinghuensis</name>
    <dbReference type="NCBI Taxonomy" id="2291023"/>
    <lineage>
        <taxon>Bacteria</taxon>
        <taxon>Pseudomonadati</taxon>
        <taxon>Pseudomonadota</taxon>
        <taxon>Betaproteobacteria</taxon>
        <taxon>Burkholderiales</taxon>
        <taxon>Burkholderiaceae</taxon>
        <taxon>Trinickia</taxon>
    </lineage>
</organism>
<evidence type="ECO:0000313" key="2">
    <source>
        <dbReference type="Proteomes" id="UP000256838"/>
    </source>
</evidence>
<dbReference type="EMBL" id="QRGA01000007">
    <property type="protein sequence ID" value="RDU98259.1"/>
    <property type="molecule type" value="Genomic_DNA"/>
</dbReference>
<protein>
    <submittedName>
        <fullName evidence="1">Uncharacterized protein</fullName>
    </submittedName>
</protein>
<gene>
    <name evidence="1" type="ORF">DWV00_13130</name>
</gene>
<proteinExistence type="predicted"/>
<dbReference type="Proteomes" id="UP000256838">
    <property type="component" value="Unassembled WGS sequence"/>
</dbReference>
<dbReference type="AlphaFoldDB" id="A0A3D8JZ17"/>
<evidence type="ECO:0000313" key="1">
    <source>
        <dbReference type="EMBL" id="RDU98259.1"/>
    </source>
</evidence>
<keyword evidence="2" id="KW-1185">Reference proteome</keyword>
<accession>A0A3D8JZ17</accession>
<comment type="caution">
    <text evidence="1">The sequence shown here is derived from an EMBL/GenBank/DDBJ whole genome shotgun (WGS) entry which is preliminary data.</text>
</comment>
<reference evidence="1 2" key="1">
    <citation type="submission" date="2018-08" db="EMBL/GenBank/DDBJ databases">
        <title>Paraburkholderia sp. DHOM06 isolated from forest soil.</title>
        <authorList>
            <person name="Gao Z.-H."/>
            <person name="Qiu L.-H."/>
        </authorList>
    </citation>
    <scope>NUCLEOTIDE SEQUENCE [LARGE SCALE GENOMIC DNA]</scope>
    <source>
        <strain evidence="1 2">DHOM06</strain>
    </source>
</reference>